<name>G3GW20_CRIGR</name>
<gene>
    <name evidence="1" type="ORF">I79_001931</name>
</gene>
<protein>
    <submittedName>
        <fullName evidence="1">Uncharacterized protein</fullName>
    </submittedName>
</protein>
<proteinExistence type="predicted"/>
<dbReference type="AlphaFoldDB" id="G3GW20"/>
<reference evidence="2" key="1">
    <citation type="journal article" date="2011" name="Nat. Biotechnol.">
        <title>The genomic sequence of the Chinese hamster ovary (CHO)-K1 cell line.</title>
        <authorList>
            <person name="Xu X."/>
            <person name="Nagarajan H."/>
            <person name="Lewis N.E."/>
            <person name="Pan S."/>
            <person name="Cai Z."/>
            <person name="Liu X."/>
            <person name="Chen W."/>
            <person name="Xie M."/>
            <person name="Wang W."/>
            <person name="Hammond S."/>
            <person name="Andersen M.R."/>
            <person name="Neff N."/>
            <person name="Passarelli B."/>
            <person name="Koh W."/>
            <person name="Fan H.C."/>
            <person name="Wang J."/>
            <person name="Gui Y."/>
            <person name="Lee K.H."/>
            <person name="Betenbaugh M.J."/>
            <person name="Quake S.R."/>
            <person name="Famili I."/>
            <person name="Palsson B.O."/>
            <person name="Wang J."/>
        </authorList>
    </citation>
    <scope>NUCLEOTIDE SEQUENCE [LARGE SCALE GENOMIC DNA]</scope>
    <source>
        <strain evidence="2">CHO K1 cell line</strain>
    </source>
</reference>
<evidence type="ECO:0000313" key="2">
    <source>
        <dbReference type="Proteomes" id="UP000001075"/>
    </source>
</evidence>
<dbReference type="EMBL" id="JH000046">
    <property type="protein sequence ID" value="EGW00977.1"/>
    <property type="molecule type" value="Genomic_DNA"/>
</dbReference>
<dbReference type="InParanoid" id="G3GW20"/>
<evidence type="ECO:0000313" key="1">
    <source>
        <dbReference type="EMBL" id="EGW00977.1"/>
    </source>
</evidence>
<sequence>MVRRSSRHHQIEVMNNSATKHILCSWKIALGRKIKTDVWYSHKENAQSLFNNEGA</sequence>
<organism evidence="1 2">
    <name type="scientific">Cricetulus griseus</name>
    <name type="common">Chinese hamster</name>
    <name type="synonym">Cricetulus barabensis griseus</name>
    <dbReference type="NCBI Taxonomy" id="10029"/>
    <lineage>
        <taxon>Eukaryota</taxon>
        <taxon>Metazoa</taxon>
        <taxon>Chordata</taxon>
        <taxon>Craniata</taxon>
        <taxon>Vertebrata</taxon>
        <taxon>Euteleostomi</taxon>
        <taxon>Mammalia</taxon>
        <taxon>Eutheria</taxon>
        <taxon>Euarchontoglires</taxon>
        <taxon>Glires</taxon>
        <taxon>Rodentia</taxon>
        <taxon>Myomorpha</taxon>
        <taxon>Muroidea</taxon>
        <taxon>Cricetidae</taxon>
        <taxon>Cricetinae</taxon>
        <taxon>Cricetulus</taxon>
    </lineage>
</organism>
<accession>G3GW20</accession>
<dbReference type="Proteomes" id="UP000001075">
    <property type="component" value="Unassembled WGS sequence"/>
</dbReference>